<dbReference type="AlphaFoldDB" id="A0A098MDU9"/>
<dbReference type="PANTHER" id="PTHR43976">
    <property type="entry name" value="SHORT CHAIN DEHYDROGENASE"/>
    <property type="match status" value="1"/>
</dbReference>
<evidence type="ECO:0000256" key="3">
    <source>
        <dbReference type="RuleBase" id="RU000363"/>
    </source>
</evidence>
<dbReference type="Pfam" id="PF00106">
    <property type="entry name" value="adh_short"/>
    <property type="match status" value="1"/>
</dbReference>
<accession>A0A098MDU9</accession>
<dbReference type="GO" id="GO:0016491">
    <property type="term" value="F:oxidoreductase activity"/>
    <property type="evidence" value="ECO:0007669"/>
    <property type="project" value="UniProtKB-KW"/>
</dbReference>
<dbReference type="PRINTS" id="PR00080">
    <property type="entry name" value="SDRFAMILY"/>
</dbReference>
<reference evidence="4 5" key="2">
    <citation type="submission" date="2014-10" db="EMBL/GenBank/DDBJ databases">
        <title>Comparative genomics of the Paenibacillus odorifer group.</title>
        <authorList>
            <person name="Tsai Y.-C."/>
            <person name="Martin N."/>
            <person name="Korlach J."/>
            <person name="Wiedmann M."/>
        </authorList>
    </citation>
    <scope>NUCLEOTIDE SEQUENCE [LARGE SCALE GENOMIC DNA]</scope>
    <source>
        <strain evidence="4 5">DSM 18334</strain>
    </source>
</reference>
<name>A0A098MDU9_9BACL</name>
<comment type="caution">
    <text evidence="4">The sequence shown here is derived from an EMBL/GenBank/DDBJ whole genome shotgun (WGS) entry which is preliminary data.</text>
</comment>
<reference evidence="4 5" key="1">
    <citation type="submission" date="2014-08" db="EMBL/GenBank/DDBJ databases">
        <authorList>
            <person name="den Bakker H.C."/>
        </authorList>
    </citation>
    <scope>NUCLEOTIDE SEQUENCE [LARGE SCALE GENOMIC DNA]</scope>
    <source>
        <strain evidence="4 5">DSM 18334</strain>
    </source>
</reference>
<dbReference type="PROSITE" id="PS00061">
    <property type="entry name" value="ADH_SHORT"/>
    <property type="match status" value="1"/>
</dbReference>
<dbReference type="STRING" id="268407.PWYN_00755"/>
<gene>
    <name evidence="4" type="ORF">PWYN_00755</name>
</gene>
<sequence>MNLMKNLKTAGNRRTALVTGTSSGFGLLISIELAKRGFNVVAGMRRPQASEPLMKAAELAGVAGAISVVEMDITNESQVLAAVEQARTQFGTIDVLVNNAGGVWGGFAEEVPLTLWREQMETNFIGNVSVTQAVLPWMRKQGCGLIIQMSSISGVVGFPGFGPYAASKFALEGFTECLALEVKPFGIDVVLVEPGSYGTDIWEKGFATMQAPSDSPYRRMLESVLAYARSSASSSGNPQEVADLIGDIACSRRRCFRYMLPRSTVWTARGKRWLPDNWFKQILMAALKGNK</sequence>
<comment type="similarity">
    <text evidence="1 3">Belongs to the short-chain dehydrogenases/reductases (SDR) family.</text>
</comment>
<evidence type="ECO:0000256" key="1">
    <source>
        <dbReference type="ARBA" id="ARBA00006484"/>
    </source>
</evidence>
<keyword evidence="5" id="KW-1185">Reference proteome</keyword>
<dbReference type="InterPro" id="IPR051911">
    <property type="entry name" value="SDR_oxidoreductase"/>
</dbReference>
<evidence type="ECO:0000256" key="2">
    <source>
        <dbReference type="ARBA" id="ARBA00023002"/>
    </source>
</evidence>
<dbReference type="NCBIfam" id="NF005372">
    <property type="entry name" value="PRK06914.1"/>
    <property type="match status" value="1"/>
</dbReference>
<dbReference type="Proteomes" id="UP000029734">
    <property type="component" value="Unassembled WGS sequence"/>
</dbReference>
<dbReference type="InterPro" id="IPR020904">
    <property type="entry name" value="Sc_DH/Rdtase_CS"/>
</dbReference>
<dbReference type="CDD" id="cd05374">
    <property type="entry name" value="17beta-HSD-like_SDR_c"/>
    <property type="match status" value="1"/>
</dbReference>
<dbReference type="PRINTS" id="PR00081">
    <property type="entry name" value="GDHRDH"/>
</dbReference>
<dbReference type="Gene3D" id="3.40.50.720">
    <property type="entry name" value="NAD(P)-binding Rossmann-like Domain"/>
    <property type="match status" value="1"/>
</dbReference>
<dbReference type="EMBL" id="JQCR01000001">
    <property type="protein sequence ID" value="KGE20744.1"/>
    <property type="molecule type" value="Genomic_DNA"/>
</dbReference>
<dbReference type="PANTHER" id="PTHR43976:SF16">
    <property type="entry name" value="SHORT-CHAIN DEHYDROGENASE_REDUCTASE FAMILY PROTEIN"/>
    <property type="match status" value="1"/>
</dbReference>
<organism evidence="4 5">
    <name type="scientific">Paenibacillus wynnii</name>
    <dbReference type="NCBI Taxonomy" id="268407"/>
    <lineage>
        <taxon>Bacteria</taxon>
        <taxon>Bacillati</taxon>
        <taxon>Bacillota</taxon>
        <taxon>Bacilli</taxon>
        <taxon>Bacillales</taxon>
        <taxon>Paenibacillaceae</taxon>
        <taxon>Paenibacillus</taxon>
    </lineage>
</organism>
<dbReference type="InterPro" id="IPR036291">
    <property type="entry name" value="NAD(P)-bd_dom_sf"/>
</dbReference>
<keyword evidence="2" id="KW-0560">Oxidoreductase</keyword>
<evidence type="ECO:0000313" key="5">
    <source>
        <dbReference type="Proteomes" id="UP000029734"/>
    </source>
</evidence>
<dbReference type="SUPFAM" id="SSF51735">
    <property type="entry name" value="NAD(P)-binding Rossmann-fold domains"/>
    <property type="match status" value="1"/>
</dbReference>
<proteinExistence type="inferred from homology"/>
<dbReference type="eggNOG" id="COG1028">
    <property type="taxonomic scope" value="Bacteria"/>
</dbReference>
<dbReference type="InterPro" id="IPR002347">
    <property type="entry name" value="SDR_fam"/>
</dbReference>
<evidence type="ECO:0000313" key="4">
    <source>
        <dbReference type="EMBL" id="KGE20744.1"/>
    </source>
</evidence>
<protein>
    <submittedName>
        <fullName evidence="4">Short-chain dehydrogenase</fullName>
    </submittedName>
</protein>